<dbReference type="Pfam" id="PF03432">
    <property type="entry name" value="Relaxase"/>
    <property type="match status" value="1"/>
</dbReference>
<sequence>MQLKGSLIKMAIFKVINQKENDYLSLHRKVNYIENFCATSENLIYGTNVSCFNTYKEMMLVKKVFNQSNGKAYNHFILSVEETDEVTEVDFMDVAIDVCDMIATFRGNYQVLMAVHTDTDILHVHYIANNIDYIEGSRVNVNRSYIYEIKCKINESLELAHLKPIRMKYC</sequence>
<keyword evidence="3" id="KW-1185">Reference proteome</keyword>
<protein>
    <submittedName>
        <fullName evidence="2">Relaxase/mobilization nuclease domain-containing protein</fullName>
    </submittedName>
</protein>
<dbReference type="InterPro" id="IPR005094">
    <property type="entry name" value="Endonuclease_MobA/VirD2"/>
</dbReference>
<evidence type="ECO:0000259" key="1">
    <source>
        <dbReference type="Pfam" id="PF03432"/>
    </source>
</evidence>
<reference evidence="2" key="1">
    <citation type="submission" date="2023-03" db="EMBL/GenBank/DDBJ databases">
        <title>Selenobaculum gbiensis gen. nov. sp. nov., a new bacterium isolated from the gut microbiota of IBD patient.</title>
        <authorList>
            <person name="Yeo S."/>
            <person name="Park H."/>
            <person name="Huh C.S."/>
        </authorList>
    </citation>
    <scope>NUCLEOTIDE SEQUENCE</scope>
    <source>
        <strain evidence="2">ICN-92133</strain>
    </source>
</reference>
<organism evidence="2 3">
    <name type="scientific">Selenobaculum gibii</name>
    <dbReference type="NCBI Taxonomy" id="3054208"/>
    <lineage>
        <taxon>Bacteria</taxon>
        <taxon>Bacillati</taxon>
        <taxon>Bacillota</taxon>
        <taxon>Negativicutes</taxon>
        <taxon>Selenomonadales</taxon>
        <taxon>Selenomonadaceae</taxon>
        <taxon>Selenobaculum</taxon>
    </lineage>
</organism>
<evidence type="ECO:0000313" key="3">
    <source>
        <dbReference type="Proteomes" id="UP001243623"/>
    </source>
</evidence>
<evidence type="ECO:0000313" key="2">
    <source>
        <dbReference type="EMBL" id="WIW70672.1"/>
    </source>
</evidence>
<dbReference type="AlphaFoldDB" id="A0A9Y2AIV0"/>
<accession>A0A9Y2AIV0</accession>
<proteinExistence type="predicted"/>
<dbReference type="Proteomes" id="UP001243623">
    <property type="component" value="Chromosome"/>
</dbReference>
<dbReference type="KEGG" id="sgbi:P3F81_12410"/>
<name>A0A9Y2AIV0_9FIRM</name>
<feature type="domain" description="MobA/VirD2-like nuclease" evidence="1">
    <location>
        <begin position="41"/>
        <end position="158"/>
    </location>
</feature>
<dbReference type="EMBL" id="CP120678">
    <property type="protein sequence ID" value="WIW70672.1"/>
    <property type="molecule type" value="Genomic_DNA"/>
</dbReference>
<dbReference type="RefSeq" id="WP_309320485.1">
    <property type="nucleotide sequence ID" value="NZ_CP120678.1"/>
</dbReference>
<gene>
    <name evidence="2" type="ORF">P3F81_12410</name>
</gene>